<evidence type="ECO:0000256" key="2">
    <source>
        <dbReference type="ARBA" id="ARBA00023163"/>
    </source>
</evidence>
<feature type="transmembrane region" description="Helical" evidence="3">
    <location>
        <begin position="254"/>
        <end position="274"/>
    </location>
</feature>
<feature type="transmembrane region" description="Helical" evidence="3">
    <location>
        <begin position="152"/>
        <end position="170"/>
    </location>
</feature>
<feature type="domain" description="Putative zinc-finger" evidence="4">
    <location>
        <begin position="3"/>
        <end position="32"/>
    </location>
</feature>
<accession>A0A6H9Z794</accession>
<dbReference type="InterPro" id="IPR027383">
    <property type="entry name" value="Znf_put"/>
</dbReference>
<dbReference type="InterPro" id="IPR041916">
    <property type="entry name" value="Anti_sigma_zinc_sf"/>
</dbReference>
<evidence type="ECO:0000313" key="6">
    <source>
        <dbReference type="Proteomes" id="UP000468735"/>
    </source>
</evidence>
<dbReference type="Proteomes" id="UP000468735">
    <property type="component" value="Unassembled WGS sequence"/>
</dbReference>
<keyword evidence="3" id="KW-0472">Membrane</keyword>
<gene>
    <name evidence="5" type="ORF">F8566_13040</name>
</gene>
<reference evidence="5 6" key="1">
    <citation type="submission" date="2019-09" db="EMBL/GenBank/DDBJ databases">
        <title>Actinomadura physcomitrii sp. nov., a novel actinomycete isolated from moss [Physcomitrium sphaericum (Ludw) Fuernr].</title>
        <authorList>
            <person name="Zhuang X."/>
            <person name="Liu C."/>
        </authorList>
    </citation>
    <scope>NUCLEOTIDE SEQUENCE [LARGE SCALE GENOMIC DNA]</scope>
    <source>
        <strain evidence="5 6">HMC1</strain>
    </source>
</reference>
<dbReference type="AlphaFoldDB" id="A0A6H9Z794"/>
<evidence type="ECO:0000313" key="5">
    <source>
        <dbReference type="EMBL" id="KAB2349675.1"/>
    </source>
</evidence>
<feature type="transmembrane region" description="Helical" evidence="3">
    <location>
        <begin position="286"/>
        <end position="308"/>
    </location>
</feature>
<name>A0A6H9Z794_9ACTN</name>
<comment type="caution">
    <text evidence="5">The sequence shown here is derived from an EMBL/GenBank/DDBJ whole genome shotgun (WGS) entry which is preliminary data.</text>
</comment>
<keyword evidence="3" id="KW-0812">Transmembrane</keyword>
<proteinExistence type="predicted"/>
<organism evidence="5 6">
    <name type="scientific">Actinomadura rudentiformis</name>
    <dbReference type="NCBI Taxonomy" id="359158"/>
    <lineage>
        <taxon>Bacteria</taxon>
        <taxon>Bacillati</taxon>
        <taxon>Actinomycetota</taxon>
        <taxon>Actinomycetes</taxon>
        <taxon>Streptosporangiales</taxon>
        <taxon>Thermomonosporaceae</taxon>
        <taxon>Actinomadura</taxon>
    </lineage>
</organism>
<sequence length="328" mass="33095">MNEMLPAYAAGSLSGADRDRVRAHLADCARCRADLTAWRAIADAVAPVDAAPVDAAPVDAAPDAAAPDAAAPDAARMVRAVLIRSAIEEPAGPPGDGPWTRRLRYAAALVVAEARLIRLAVPVASALVMALGVAVVLVQTTAAARPETGADMVLALVAPIVAAAGVAGTYRSRRDPATELVAATPTAGPLLLLVRLALVFGYDLVLAVAASAVLAAAAPDGAASLHALIAAWLGPMALLSSVSLLVAVRFGPDVALGAAVGLWAVRVLAGGVLVRDDWPTRFILDAWSTNAAVLAVSAVFGVAAVVMAGRIGPFGGEPHGGRRATHQT</sequence>
<feature type="transmembrane region" description="Helical" evidence="3">
    <location>
        <begin position="190"/>
        <end position="217"/>
    </location>
</feature>
<keyword evidence="1" id="KW-0805">Transcription regulation</keyword>
<keyword evidence="3" id="KW-1133">Transmembrane helix</keyword>
<keyword evidence="2" id="KW-0804">Transcription</keyword>
<feature type="transmembrane region" description="Helical" evidence="3">
    <location>
        <begin position="119"/>
        <end position="140"/>
    </location>
</feature>
<keyword evidence="6" id="KW-1185">Reference proteome</keyword>
<evidence type="ECO:0000256" key="3">
    <source>
        <dbReference type="SAM" id="Phobius"/>
    </source>
</evidence>
<dbReference type="Gene3D" id="1.10.10.1320">
    <property type="entry name" value="Anti-sigma factor, zinc-finger domain"/>
    <property type="match status" value="1"/>
</dbReference>
<evidence type="ECO:0000256" key="1">
    <source>
        <dbReference type="ARBA" id="ARBA00023015"/>
    </source>
</evidence>
<dbReference type="RefSeq" id="WP_151560444.1">
    <property type="nucleotide sequence ID" value="NZ_WBMT01000005.1"/>
</dbReference>
<feature type="transmembrane region" description="Helical" evidence="3">
    <location>
        <begin position="223"/>
        <end position="247"/>
    </location>
</feature>
<dbReference type="Pfam" id="PF13490">
    <property type="entry name" value="zf-HC2"/>
    <property type="match status" value="1"/>
</dbReference>
<dbReference type="OrthoDB" id="5242431at2"/>
<dbReference type="EMBL" id="WBMT01000005">
    <property type="protein sequence ID" value="KAB2349675.1"/>
    <property type="molecule type" value="Genomic_DNA"/>
</dbReference>
<evidence type="ECO:0000259" key="4">
    <source>
        <dbReference type="Pfam" id="PF13490"/>
    </source>
</evidence>
<protein>
    <submittedName>
        <fullName evidence="5">Zf-HC2 domain-containing protein</fullName>
    </submittedName>
</protein>